<evidence type="ECO:0000313" key="2">
    <source>
        <dbReference type="EMBL" id="CAE8663441.1"/>
    </source>
</evidence>
<feature type="non-terminal residue" evidence="2">
    <location>
        <position position="1"/>
    </location>
</feature>
<feature type="region of interest" description="Disordered" evidence="1">
    <location>
        <begin position="358"/>
        <end position="388"/>
    </location>
</feature>
<feature type="compositionally biased region" description="Low complexity" evidence="1">
    <location>
        <begin position="171"/>
        <end position="197"/>
    </location>
</feature>
<feature type="region of interest" description="Disordered" evidence="1">
    <location>
        <begin position="236"/>
        <end position="341"/>
    </location>
</feature>
<dbReference type="GO" id="GO:0004402">
    <property type="term" value="F:histone acetyltransferase activity"/>
    <property type="evidence" value="ECO:0007669"/>
    <property type="project" value="TreeGrafter"/>
</dbReference>
<dbReference type="AlphaFoldDB" id="A0A813J2G8"/>
<sequence length="511" mass="56008">NNKNNKNKNNKNNNNTNNKKKKKNKKNKNMMAQASRVQRGGMDALLAVGASRLEKAAQAAQREAEKATDTRAQGEAEAALDTEAAREAEAVGAGGSASGRRGNRSRNRHCSGIIRSSPSTDSSDGESSRSRSRSGRITISDGGVASCAMRRWSPTRPASPTRPKRQKRDTITTTTTTTTTITTATTTAARTRTTQHNHIQDEQQKQQEHSPQEQESTAADPARSLEAERLALKQLCSGNNDNSNNNNYNNNNNNNKYGQNSGGNFSSAQEQDSCRHPAQTPNANFQQQQQQQEQQEQQEQREQQQQEPKADSQSSPSSQLPKPAPKGASSPPRETRGPRAAAPELRPELLHFLGKAWPPAEASSPSQLPEERGAKASSPGRTQATRDREAVPELLAADLELRAPELQLFLVKYGRLPWLRSRRHKERMLAAFVDTVGDKVVEGQLDNELFKLLGQLCPAWNLREYVLEVKELQAKSVQSLLEEEEGAADTGYISAKDAGIAAARLVADQAR</sequence>
<accession>A0A813J2G8</accession>
<gene>
    <name evidence="2" type="ORF">PGLA2088_LOCUS15252</name>
</gene>
<evidence type="ECO:0000256" key="1">
    <source>
        <dbReference type="SAM" id="MobiDB-lite"/>
    </source>
</evidence>
<protein>
    <submittedName>
        <fullName evidence="2">Uncharacterized protein</fullName>
    </submittedName>
</protein>
<dbReference type="PANTHER" id="PTHR20916:SF12">
    <property type="entry name" value="ANCESTRAL COATOMER ELEMENT 1 SEC16_SEC31 DOMAIN-CONTAINING PROTEIN-RELATED"/>
    <property type="match status" value="1"/>
</dbReference>
<evidence type="ECO:0000313" key="3">
    <source>
        <dbReference type="Proteomes" id="UP000626109"/>
    </source>
</evidence>
<feature type="compositionally biased region" description="Basic residues" evidence="1">
    <location>
        <begin position="18"/>
        <end position="28"/>
    </location>
</feature>
<feature type="region of interest" description="Disordered" evidence="1">
    <location>
        <begin position="1"/>
        <end position="40"/>
    </location>
</feature>
<dbReference type="PANTHER" id="PTHR20916">
    <property type="entry name" value="CYSTEINE AND GLYCINE-RICH PROTEIN 2 BINDING PROTEIN"/>
    <property type="match status" value="1"/>
</dbReference>
<name>A0A813J2G8_POLGL</name>
<feature type="compositionally biased region" description="Low complexity" evidence="1">
    <location>
        <begin position="286"/>
        <end position="297"/>
    </location>
</feature>
<dbReference type="EMBL" id="CAJNNW010018777">
    <property type="protein sequence ID" value="CAE8663441.1"/>
    <property type="molecule type" value="Genomic_DNA"/>
</dbReference>
<feature type="compositionally biased region" description="Low complexity" evidence="1">
    <location>
        <begin position="311"/>
        <end position="332"/>
    </location>
</feature>
<dbReference type="Proteomes" id="UP000626109">
    <property type="component" value="Unassembled WGS sequence"/>
</dbReference>
<proteinExistence type="predicted"/>
<organism evidence="2 3">
    <name type="scientific">Polarella glacialis</name>
    <name type="common">Dinoflagellate</name>
    <dbReference type="NCBI Taxonomy" id="89957"/>
    <lineage>
        <taxon>Eukaryota</taxon>
        <taxon>Sar</taxon>
        <taxon>Alveolata</taxon>
        <taxon>Dinophyceae</taxon>
        <taxon>Suessiales</taxon>
        <taxon>Suessiaceae</taxon>
        <taxon>Polarella</taxon>
    </lineage>
</organism>
<feature type="compositionally biased region" description="Basic and acidic residues" evidence="1">
    <location>
        <begin position="62"/>
        <end position="74"/>
    </location>
</feature>
<reference evidence="2" key="1">
    <citation type="submission" date="2021-02" db="EMBL/GenBank/DDBJ databases">
        <authorList>
            <person name="Dougan E. K."/>
            <person name="Rhodes N."/>
            <person name="Thang M."/>
            <person name="Chan C."/>
        </authorList>
    </citation>
    <scope>NUCLEOTIDE SEQUENCE</scope>
</reference>
<feature type="compositionally biased region" description="Basic and acidic residues" evidence="1">
    <location>
        <begin position="298"/>
        <end position="310"/>
    </location>
</feature>
<feature type="compositionally biased region" description="Low complexity" evidence="1">
    <location>
        <begin position="111"/>
        <end position="122"/>
    </location>
</feature>
<comment type="caution">
    <text evidence="2">The sequence shown here is derived from an EMBL/GenBank/DDBJ whole genome shotgun (WGS) entry which is preliminary data.</text>
</comment>
<feature type="region of interest" description="Disordered" evidence="1">
    <location>
        <begin position="54"/>
        <end position="222"/>
    </location>
</feature>
<feature type="compositionally biased region" description="Basic and acidic residues" evidence="1">
    <location>
        <begin position="198"/>
        <end position="212"/>
    </location>
</feature>
<feature type="non-terminal residue" evidence="2">
    <location>
        <position position="511"/>
    </location>
</feature>
<feature type="compositionally biased region" description="Low complexity" evidence="1">
    <location>
        <begin position="237"/>
        <end position="264"/>
    </location>
</feature>